<feature type="domain" description="C-type lectin" evidence="1">
    <location>
        <begin position="1"/>
        <end position="115"/>
    </location>
</feature>
<dbReference type="InterPro" id="IPR016187">
    <property type="entry name" value="CTDL_fold"/>
</dbReference>
<sequence>MTYNDAEQNCTKEGGHLASIHSSTEEEFIDVLIHKQVAYSVFWIGFYTGNTNLPNMTSYWRWEDQTSVVYNDWLRPYPTNASPCAYMVTSNNPWYHDKYWENSYQCDQPLYSVCKQPPICS</sequence>
<dbReference type="InterPro" id="IPR001304">
    <property type="entry name" value="C-type_lectin-like"/>
</dbReference>
<dbReference type="AlphaFoldDB" id="A0A914E9M4"/>
<dbReference type="PANTHER" id="PTHR22803">
    <property type="entry name" value="MANNOSE, PHOSPHOLIPASE, LECTIN RECEPTOR RELATED"/>
    <property type="match status" value="1"/>
</dbReference>
<keyword evidence="2" id="KW-1185">Reference proteome</keyword>
<dbReference type="Gene3D" id="3.10.100.10">
    <property type="entry name" value="Mannose-Binding Protein A, subunit A"/>
    <property type="match status" value="1"/>
</dbReference>
<protein>
    <submittedName>
        <fullName evidence="3">C-type lectin domain-containing protein</fullName>
    </submittedName>
</protein>
<dbReference type="SUPFAM" id="SSF56436">
    <property type="entry name" value="C-type lectin-like"/>
    <property type="match status" value="1"/>
</dbReference>
<proteinExistence type="predicted"/>
<accession>A0A914E9M4</accession>
<dbReference type="PROSITE" id="PS50041">
    <property type="entry name" value="C_TYPE_LECTIN_2"/>
    <property type="match status" value="1"/>
</dbReference>
<evidence type="ECO:0000313" key="3">
    <source>
        <dbReference type="WBParaSite" id="ACRNAN_scaffold65.g24608.t1"/>
    </source>
</evidence>
<dbReference type="WBParaSite" id="ACRNAN_scaffold65.g24608.t1">
    <property type="protein sequence ID" value="ACRNAN_scaffold65.g24608.t1"/>
    <property type="gene ID" value="ACRNAN_scaffold65.g24608"/>
</dbReference>
<evidence type="ECO:0000313" key="2">
    <source>
        <dbReference type="Proteomes" id="UP000887540"/>
    </source>
</evidence>
<evidence type="ECO:0000259" key="1">
    <source>
        <dbReference type="PROSITE" id="PS50041"/>
    </source>
</evidence>
<dbReference type="SMART" id="SM00034">
    <property type="entry name" value="CLECT"/>
    <property type="match status" value="1"/>
</dbReference>
<dbReference type="Pfam" id="PF00059">
    <property type="entry name" value="Lectin_C"/>
    <property type="match status" value="1"/>
</dbReference>
<organism evidence="2 3">
    <name type="scientific">Acrobeloides nanus</name>
    <dbReference type="NCBI Taxonomy" id="290746"/>
    <lineage>
        <taxon>Eukaryota</taxon>
        <taxon>Metazoa</taxon>
        <taxon>Ecdysozoa</taxon>
        <taxon>Nematoda</taxon>
        <taxon>Chromadorea</taxon>
        <taxon>Rhabditida</taxon>
        <taxon>Tylenchina</taxon>
        <taxon>Cephalobomorpha</taxon>
        <taxon>Cephaloboidea</taxon>
        <taxon>Cephalobidae</taxon>
        <taxon>Acrobeloides</taxon>
    </lineage>
</organism>
<dbReference type="CDD" id="cd00037">
    <property type="entry name" value="CLECT"/>
    <property type="match status" value="1"/>
</dbReference>
<reference evidence="3" key="1">
    <citation type="submission" date="2022-11" db="UniProtKB">
        <authorList>
            <consortium name="WormBaseParasite"/>
        </authorList>
    </citation>
    <scope>IDENTIFICATION</scope>
</reference>
<dbReference type="InterPro" id="IPR050111">
    <property type="entry name" value="C-type_lectin/snaclec_domain"/>
</dbReference>
<dbReference type="InterPro" id="IPR016186">
    <property type="entry name" value="C-type_lectin-like/link_sf"/>
</dbReference>
<name>A0A914E9M4_9BILA</name>
<dbReference type="Proteomes" id="UP000887540">
    <property type="component" value="Unplaced"/>
</dbReference>